<name>A0A2G9YHU2_9BACT</name>
<evidence type="ECO:0008006" key="3">
    <source>
        <dbReference type="Google" id="ProtNLM"/>
    </source>
</evidence>
<evidence type="ECO:0000313" key="2">
    <source>
        <dbReference type="Proteomes" id="UP000231292"/>
    </source>
</evidence>
<protein>
    <recommendedName>
        <fullName evidence="3">Peptidase S1 domain-containing protein</fullName>
    </recommendedName>
</protein>
<comment type="caution">
    <text evidence="1">The sequence shown here is derived from an EMBL/GenBank/DDBJ whole genome shotgun (WGS) entry which is preliminary data.</text>
</comment>
<organism evidence="1 2">
    <name type="scientific">Candidatus Sherwoodlollariibacterium unditelluris</name>
    <dbReference type="NCBI Taxonomy" id="1974757"/>
    <lineage>
        <taxon>Bacteria</taxon>
        <taxon>Pseudomonadati</taxon>
        <taxon>Candidatus Omnitrophota</taxon>
        <taxon>Candidatus Sherwoodlollariibacterium</taxon>
    </lineage>
</organism>
<dbReference type="EMBL" id="PCRK01000163">
    <property type="protein sequence ID" value="PIP18795.1"/>
    <property type="molecule type" value="Genomic_DNA"/>
</dbReference>
<accession>A0A2G9YHU2</accession>
<dbReference type="SUPFAM" id="SSF50494">
    <property type="entry name" value="Trypsin-like serine proteases"/>
    <property type="match status" value="1"/>
</dbReference>
<gene>
    <name evidence="1" type="ORF">COX41_06325</name>
</gene>
<dbReference type="InterPro" id="IPR009003">
    <property type="entry name" value="Peptidase_S1_PA"/>
</dbReference>
<dbReference type="Proteomes" id="UP000231292">
    <property type="component" value="Unassembled WGS sequence"/>
</dbReference>
<dbReference type="Gene3D" id="2.40.10.10">
    <property type="entry name" value="Trypsin-like serine proteases"/>
    <property type="match status" value="1"/>
</dbReference>
<proteinExistence type="predicted"/>
<sequence>MIDPETRARLRDIKGITTAGEGEKWIADTNTKRSSIVVGVEYKKPKYELKKRDVVPVEIKGVETDVIETHKIWALGVMPLKALAFDQRMRPFPAGISGGHPKITAGTIGCFCKKGSLTCILTNNHVAANCNDANIEDGFYQPAVYDTGSLADDVGGLLDFEILKFIGEENSNCVISKVLKSSLNFLYGLLGRKTRFKTYSTNMPINYMDAAIVRIDNLSLIKDEILKIGKIVGVSVADIGMEDQKTGRTTEYTKDKVIQKNVSTIVEYGAGRQCYFEGQFMSGPMCQAGDSGSAILDMNKNIIGLLFAGSDLVTIFSPIQKVIDRFGLEF</sequence>
<dbReference type="InterPro" id="IPR043504">
    <property type="entry name" value="Peptidase_S1_PA_chymotrypsin"/>
</dbReference>
<dbReference type="AlphaFoldDB" id="A0A2G9YHU2"/>
<evidence type="ECO:0000313" key="1">
    <source>
        <dbReference type="EMBL" id="PIP18795.1"/>
    </source>
</evidence>
<reference evidence="1 2" key="1">
    <citation type="submission" date="2017-09" db="EMBL/GenBank/DDBJ databases">
        <title>Depth-based differentiation of microbial function through sediment-hosted aquifers and enrichment of novel symbionts in the deep terrestrial subsurface.</title>
        <authorList>
            <person name="Probst A.J."/>
            <person name="Ladd B."/>
            <person name="Jarett J.K."/>
            <person name="Geller-Mcgrath D.E."/>
            <person name="Sieber C.M."/>
            <person name="Emerson J.B."/>
            <person name="Anantharaman K."/>
            <person name="Thomas B.C."/>
            <person name="Malmstrom R."/>
            <person name="Stieglmeier M."/>
            <person name="Klingl A."/>
            <person name="Woyke T."/>
            <person name="Ryan C.M."/>
            <person name="Banfield J.F."/>
        </authorList>
    </citation>
    <scope>NUCLEOTIDE SEQUENCE [LARGE SCALE GENOMIC DNA]</scope>
    <source>
        <strain evidence="1">CG23_combo_of_CG06-09_8_20_14_all_41_10</strain>
    </source>
</reference>